<accession>A0AAE0L1P3</accession>
<evidence type="ECO:0000313" key="3">
    <source>
        <dbReference type="EMBL" id="KAK3268861.1"/>
    </source>
</evidence>
<keyword evidence="4" id="KW-1185">Reference proteome</keyword>
<dbReference type="AlphaFoldDB" id="A0AAE0L1P3"/>
<evidence type="ECO:0000259" key="2">
    <source>
        <dbReference type="PROSITE" id="PS51352"/>
    </source>
</evidence>
<evidence type="ECO:0000313" key="4">
    <source>
        <dbReference type="Proteomes" id="UP001190700"/>
    </source>
</evidence>
<gene>
    <name evidence="3" type="ORF">CYMTET_22659</name>
</gene>
<feature type="compositionally biased region" description="Polar residues" evidence="1">
    <location>
        <begin position="13"/>
        <end position="23"/>
    </location>
</feature>
<feature type="compositionally biased region" description="Basic residues" evidence="1">
    <location>
        <begin position="24"/>
        <end position="35"/>
    </location>
</feature>
<dbReference type="Pfam" id="PF00085">
    <property type="entry name" value="Thioredoxin"/>
    <property type="match status" value="1"/>
</dbReference>
<protein>
    <recommendedName>
        <fullName evidence="2">Thioredoxin domain-containing protein</fullName>
    </recommendedName>
</protein>
<dbReference type="GO" id="GO:0010190">
    <property type="term" value="P:cytochrome b6f complex assembly"/>
    <property type="evidence" value="ECO:0007669"/>
    <property type="project" value="TreeGrafter"/>
</dbReference>
<organism evidence="3 4">
    <name type="scientific">Cymbomonas tetramitiformis</name>
    <dbReference type="NCBI Taxonomy" id="36881"/>
    <lineage>
        <taxon>Eukaryota</taxon>
        <taxon>Viridiplantae</taxon>
        <taxon>Chlorophyta</taxon>
        <taxon>Pyramimonadophyceae</taxon>
        <taxon>Pyramimonadales</taxon>
        <taxon>Pyramimonadaceae</taxon>
        <taxon>Cymbomonas</taxon>
    </lineage>
</organism>
<comment type="caution">
    <text evidence="3">The sequence shown here is derived from an EMBL/GenBank/DDBJ whole genome shotgun (WGS) entry which is preliminary data.</text>
</comment>
<feature type="domain" description="Thioredoxin" evidence="2">
    <location>
        <begin position="79"/>
        <end position="177"/>
    </location>
</feature>
<dbReference type="Gene3D" id="3.40.30.10">
    <property type="entry name" value="Glutaredoxin"/>
    <property type="match status" value="1"/>
</dbReference>
<dbReference type="GO" id="GO:0016671">
    <property type="term" value="F:oxidoreductase activity, acting on a sulfur group of donors, disulfide as acceptor"/>
    <property type="evidence" value="ECO:0007669"/>
    <property type="project" value="TreeGrafter"/>
</dbReference>
<dbReference type="PANTHER" id="PTHR47353">
    <property type="entry name" value="THIOREDOXIN-LIKE PROTEIN HCF164, CHLOROPLASTIC"/>
    <property type="match status" value="1"/>
</dbReference>
<feature type="region of interest" description="Disordered" evidence="1">
    <location>
        <begin position="1"/>
        <end position="67"/>
    </location>
</feature>
<dbReference type="GO" id="GO:0009535">
    <property type="term" value="C:chloroplast thylakoid membrane"/>
    <property type="evidence" value="ECO:0007669"/>
    <property type="project" value="TreeGrafter"/>
</dbReference>
<dbReference type="Proteomes" id="UP001190700">
    <property type="component" value="Unassembled WGS sequence"/>
</dbReference>
<dbReference type="InterPro" id="IPR013766">
    <property type="entry name" value="Thioredoxin_domain"/>
</dbReference>
<dbReference type="InterPro" id="IPR036249">
    <property type="entry name" value="Thioredoxin-like_sf"/>
</dbReference>
<name>A0AAE0L1P3_9CHLO</name>
<dbReference type="PANTHER" id="PTHR47353:SF1">
    <property type="entry name" value="THIOREDOXIN-LIKE PROTEIN HCF164, CHLOROPLASTIC"/>
    <property type="match status" value="1"/>
</dbReference>
<evidence type="ECO:0000256" key="1">
    <source>
        <dbReference type="SAM" id="MobiDB-lite"/>
    </source>
</evidence>
<dbReference type="PROSITE" id="PS51352">
    <property type="entry name" value="THIOREDOXIN_2"/>
    <property type="match status" value="1"/>
</dbReference>
<dbReference type="SUPFAM" id="SSF52833">
    <property type="entry name" value="Thioredoxin-like"/>
    <property type="match status" value="1"/>
</dbReference>
<dbReference type="EMBL" id="LGRX02011519">
    <property type="protein sequence ID" value="KAK3268861.1"/>
    <property type="molecule type" value="Genomic_DNA"/>
</dbReference>
<sequence length="177" mass="19053">MGGVKSDLGRDACSTNRHVSSLTRPHKVRSQRRVRLQPCLATPESEGSEDIAADSSRTDPAAPAASVEHGGSNVMVAMGSVLAGVLLFAVPKLGGNDIGLAALESQSVSLDTAYSNGRPTVVEFYADWCEVCREMAPQVYSVESQFSSEVNFVMLNIDNTKWTPEILMFPQCFAQNL</sequence>
<proteinExistence type="predicted"/>
<reference evidence="3 4" key="1">
    <citation type="journal article" date="2015" name="Genome Biol. Evol.">
        <title>Comparative Genomics of a Bacterivorous Green Alga Reveals Evolutionary Causalities and Consequences of Phago-Mixotrophic Mode of Nutrition.</title>
        <authorList>
            <person name="Burns J.A."/>
            <person name="Paasch A."/>
            <person name="Narechania A."/>
            <person name="Kim E."/>
        </authorList>
    </citation>
    <scope>NUCLEOTIDE SEQUENCE [LARGE SCALE GENOMIC DNA]</scope>
    <source>
        <strain evidence="3 4">PLY_AMNH</strain>
    </source>
</reference>
<dbReference type="InterPro" id="IPR044241">
    <property type="entry name" value="TxlA/HCF164"/>
</dbReference>